<feature type="transmembrane region" description="Helical" evidence="1">
    <location>
        <begin position="27"/>
        <end position="45"/>
    </location>
</feature>
<protein>
    <submittedName>
        <fullName evidence="2">Uncharacterized protein</fullName>
    </submittedName>
</protein>
<sequence length="131" mass="14872">MVGFFILLMSSFFKSLDIISEKNEEHAAWVCLIAFMFILTVTAGFKHRSNLPGVPQICVYCFGAAGLPIVNCVALATELIQKAYKGERTVEDLRAKHKAIIQRHLSGIRYHMMPKRWYLSLNLSTTQATHR</sequence>
<comment type="caution">
    <text evidence="2">The sequence shown here is derived from an EMBL/GenBank/DDBJ whole genome shotgun (WGS) entry which is preliminary data.</text>
</comment>
<organism evidence="2 3">
    <name type="scientific">Albula goreensis</name>
    <dbReference type="NCBI Taxonomy" id="1534307"/>
    <lineage>
        <taxon>Eukaryota</taxon>
        <taxon>Metazoa</taxon>
        <taxon>Chordata</taxon>
        <taxon>Craniata</taxon>
        <taxon>Vertebrata</taxon>
        <taxon>Euteleostomi</taxon>
        <taxon>Actinopterygii</taxon>
        <taxon>Neopterygii</taxon>
        <taxon>Teleostei</taxon>
        <taxon>Albuliformes</taxon>
        <taxon>Albulidae</taxon>
        <taxon>Albula</taxon>
    </lineage>
</organism>
<name>A0A8T3CNF1_9TELE</name>
<gene>
    <name evidence="2" type="ORF">AGOR_G00219610</name>
</gene>
<dbReference type="Proteomes" id="UP000829720">
    <property type="component" value="Unassembled WGS sequence"/>
</dbReference>
<reference evidence="2" key="1">
    <citation type="submission" date="2021-01" db="EMBL/GenBank/DDBJ databases">
        <authorList>
            <person name="Zahm M."/>
            <person name="Roques C."/>
            <person name="Cabau C."/>
            <person name="Klopp C."/>
            <person name="Donnadieu C."/>
            <person name="Jouanno E."/>
            <person name="Lampietro C."/>
            <person name="Louis A."/>
            <person name="Herpin A."/>
            <person name="Echchiki A."/>
            <person name="Berthelot C."/>
            <person name="Parey E."/>
            <person name="Roest-Crollius H."/>
            <person name="Braasch I."/>
            <person name="Postlethwait J."/>
            <person name="Bobe J."/>
            <person name="Montfort J."/>
            <person name="Bouchez O."/>
            <person name="Begum T."/>
            <person name="Mejri S."/>
            <person name="Adams A."/>
            <person name="Chen W.-J."/>
            <person name="Guiguen Y."/>
        </authorList>
    </citation>
    <scope>NUCLEOTIDE SEQUENCE</scope>
    <source>
        <tissue evidence="2">Blood</tissue>
    </source>
</reference>
<evidence type="ECO:0000313" key="2">
    <source>
        <dbReference type="EMBL" id="KAI1885387.1"/>
    </source>
</evidence>
<keyword evidence="1" id="KW-1133">Transmembrane helix</keyword>
<evidence type="ECO:0000313" key="3">
    <source>
        <dbReference type="Proteomes" id="UP000829720"/>
    </source>
</evidence>
<proteinExistence type="predicted"/>
<keyword evidence="1" id="KW-0812">Transmembrane</keyword>
<dbReference type="AlphaFoldDB" id="A0A8T3CNF1"/>
<feature type="transmembrane region" description="Helical" evidence="1">
    <location>
        <begin position="57"/>
        <end position="76"/>
    </location>
</feature>
<dbReference type="OrthoDB" id="8964388at2759"/>
<keyword evidence="3" id="KW-1185">Reference proteome</keyword>
<keyword evidence="1" id="KW-0472">Membrane</keyword>
<evidence type="ECO:0000256" key="1">
    <source>
        <dbReference type="SAM" id="Phobius"/>
    </source>
</evidence>
<dbReference type="EMBL" id="JAERUA010000021">
    <property type="protein sequence ID" value="KAI1885387.1"/>
    <property type="molecule type" value="Genomic_DNA"/>
</dbReference>
<accession>A0A8T3CNF1</accession>